<dbReference type="InterPro" id="IPR004852">
    <property type="entry name" value="Di-haem_cyt_c_peroxidsae"/>
</dbReference>
<proteinExistence type="predicted"/>
<keyword evidence="4" id="KW-0732">Signal</keyword>
<dbReference type="InterPro" id="IPR051395">
    <property type="entry name" value="Cytochrome_c_Peroxidase/MauG"/>
</dbReference>
<keyword evidence="2 8" id="KW-0349">Heme</keyword>
<feature type="domain" description="Cytochrome c" evidence="10">
    <location>
        <begin position="56"/>
        <end position="166"/>
    </location>
</feature>
<dbReference type="RefSeq" id="WP_284720232.1">
    <property type="nucleotide sequence ID" value="NZ_JARZHI010000005.1"/>
</dbReference>
<evidence type="ECO:0000256" key="7">
    <source>
        <dbReference type="ARBA" id="ARBA00023004"/>
    </source>
</evidence>
<accession>A0ABT6NMT2</accession>
<dbReference type="PROSITE" id="PS51007">
    <property type="entry name" value="CYTC"/>
    <property type="match status" value="1"/>
</dbReference>
<comment type="caution">
    <text evidence="11">The sequence shown here is derived from an EMBL/GenBank/DDBJ whole genome shotgun (WGS) entry which is preliminary data.</text>
</comment>
<keyword evidence="7 8" id="KW-0408">Iron</keyword>
<evidence type="ECO:0000313" key="12">
    <source>
        <dbReference type="Proteomes" id="UP001160301"/>
    </source>
</evidence>
<keyword evidence="5" id="KW-0574">Periplasm</keyword>
<dbReference type="NCBIfam" id="TIGR04039">
    <property type="entry name" value="MXAN_0977_Heme2"/>
    <property type="match status" value="1"/>
</dbReference>
<evidence type="ECO:0000256" key="5">
    <source>
        <dbReference type="ARBA" id="ARBA00022764"/>
    </source>
</evidence>
<dbReference type="SUPFAM" id="SSF46626">
    <property type="entry name" value="Cytochrome c"/>
    <property type="match status" value="2"/>
</dbReference>
<evidence type="ECO:0000256" key="9">
    <source>
        <dbReference type="SAM" id="MobiDB-lite"/>
    </source>
</evidence>
<evidence type="ECO:0000259" key="10">
    <source>
        <dbReference type="PROSITE" id="PS51007"/>
    </source>
</evidence>
<gene>
    <name evidence="11" type="ORF">QHF89_08340</name>
</gene>
<dbReference type="Pfam" id="PF03150">
    <property type="entry name" value="CCP_MauG"/>
    <property type="match status" value="1"/>
</dbReference>
<evidence type="ECO:0000256" key="1">
    <source>
        <dbReference type="ARBA" id="ARBA00004418"/>
    </source>
</evidence>
<comment type="subcellular location">
    <subcellularLocation>
        <location evidence="1">Periplasm</location>
    </subcellularLocation>
</comment>
<dbReference type="InterPro" id="IPR023929">
    <property type="entry name" value="MbnH-like"/>
</dbReference>
<dbReference type="InterPro" id="IPR009056">
    <property type="entry name" value="Cyt_c-like_dom"/>
</dbReference>
<evidence type="ECO:0000256" key="2">
    <source>
        <dbReference type="ARBA" id="ARBA00022617"/>
    </source>
</evidence>
<organism evidence="11 12">
    <name type="scientific">Polyangium sorediatum</name>
    <dbReference type="NCBI Taxonomy" id="889274"/>
    <lineage>
        <taxon>Bacteria</taxon>
        <taxon>Pseudomonadati</taxon>
        <taxon>Myxococcota</taxon>
        <taxon>Polyangia</taxon>
        <taxon>Polyangiales</taxon>
        <taxon>Polyangiaceae</taxon>
        <taxon>Polyangium</taxon>
    </lineage>
</organism>
<dbReference type="PANTHER" id="PTHR30600:SF14">
    <property type="entry name" value="CYTOCHROME C PEROXIDASE"/>
    <property type="match status" value="1"/>
</dbReference>
<evidence type="ECO:0000256" key="4">
    <source>
        <dbReference type="ARBA" id="ARBA00022729"/>
    </source>
</evidence>
<dbReference type="PANTHER" id="PTHR30600">
    <property type="entry name" value="CYTOCHROME C PEROXIDASE-RELATED"/>
    <property type="match status" value="1"/>
</dbReference>
<dbReference type="PROSITE" id="PS51257">
    <property type="entry name" value="PROKAR_LIPOPROTEIN"/>
    <property type="match status" value="1"/>
</dbReference>
<evidence type="ECO:0000256" key="3">
    <source>
        <dbReference type="ARBA" id="ARBA00022723"/>
    </source>
</evidence>
<dbReference type="Gene3D" id="1.10.760.10">
    <property type="entry name" value="Cytochrome c-like domain"/>
    <property type="match status" value="2"/>
</dbReference>
<sequence>MSPPAARRASMALLLSAGALGCKPSADRPAEAPWVWDLPPGFPAPLVPADNPMSAAKVALGRMLFYDKRLSADESLSCATCHQQALAFSDGRTTPVGLEGDAHPRNAPTLANVVYAPRLNWADPGTKALEAQMEGPLFGHGAPIVEMGLVDEPRREAALARLLADARYREAFARAFPDTATYTFVHVGKALASFERTLVSGMSAWDRYRAGDDAALGPAERRGMYITRDHVGGALCHHCHDGFNLSGPVKHVDAPFDEVVFANIGLYNVGGTGAYPEGNQGLYEHTKNLSDRGKFRTPTLRNIAVTGPYMHDGSVATLEDVLTVYVEGGRVIEAGPYAGDGRKNPHKSAGLSGTPLSAEQRQDVLAFLGALTDEAFLVDARFSNPHPEDPHFGE</sequence>
<protein>
    <submittedName>
        <fullName evidence="11">Di-heme enzyme</fullName>
    </submittedName>
</protein>
<dbReference type="EMBL" id="JARZHI010000005">
    <property type="protein sequence ID" value="MDI1429500.1"/>
    <property type="molecule type" value="Genomic_DNA"/>
</dbReference>
<keyword evidence="3 8" id="KW-0479">Metal-binding</keyword>
<reference evidence="11 12" key="1">
    <citation type="submission" date="2023-04" db="EMBL/GenBank/DDBJ databases">
        <title>The genome sequence of Polyangium sorediatum DSM14670.</title>
        <authorList>
            <person name="Zhang X."/>
        </authorList>
    </citation>
    <scope>NUCLEOTIDE SEQUENCE [LARGE SCALE GENOMIC DNA]</scope>
    <source>
        <strain evidence="11 12">DSM 14670</strain>
    </source>
</reference>
<keyword evidence="12" id="KW-1185">Reference proteome</keyword>
<evidence type="ECO:0000256" key="6">
    <source>
        <dbReference type="ARBA" id="ARBA00023002"/>
    </source>
</evidence>
<name>A0ABT6NMT2_9BACT</name>
<feature type="region of interest" description="Disordered" evidence="9">
    <location>
        <begin position="335"/>
        <end position="354"/>
    </location>
</feature>
<dbReference type="InterPro" id="IPR036909">
    <property type="entry name" value="Cyt_c-like_dom_sf"/>
</dbReference>
<dbReference type="Proteomes" id="UP001160301">
    <property type="component" value="Unassembled WGS sequence"/>
</dbReference>
<evidence type="ECO:0000256" key="8">
    <source>
        <dbReference type="PROSITE-ProRule" id="PRU00433"/>
    </source>
</evidence>
<keyword evidence="6" id="KW-0560">Oxidoreductase</keyword>
<dbReference type="InterPro" id="IPR026259">
    <property type="entry name" value="MauG/Cytc_peroxidase"/>
</dbReference>
<evidence type="ECO:0000313" key="11">
    <source>
        <dbReference type="EMBL" id="MDI1429500.1"/>
    </source>
</evidence>
<dbReference type="PIRSF" id="PIRSF000294">
    <property type="entry name" value="Cytochrome-c_peroxidase"/>
    <property type="match status" value="1"/>
</dbReference>